<evidence type="ECO:0000259" key="5">
    <source>
        <dbReference type="PROSITE" id="PS51462"/>
    </source>
</evidence>
<evidence type="ECO:0000256" key="1">
    <source>
        <dbReference type="ARBA" id="ARBA00001946"/>
    </source>
</evidence>
<name>A0ABP7QXD0_9ACTN</name>
<dbReference type="PANTHER" id="PTHR43046:SF14">
    <property type="entry name" value="MUTT_NUDIX FAMILY PROTEIN"/>
    <property type="match status" value="1"/>
</dbReference>
<dbReference type="InterPro" id="IPR015797">
    <property type="entry name" value="NUDIX_hydrolase-like_dom_sf"/>
</dbReference>
<keyword evidence="7" id="KW-1185">Reference proteome</keyword>
<dbReference type="PROSITE" id="PS51462">
    <property type="entry name" value="NUDIX"/>
    <property type="match status" value="1"/>
</dbReference>
<dbReference type="PROSITE" id="PS00893">
    <property type="entry name" value="NUDIX_BOX"/>
    <property type="match status" value="1"/>
</dbReference>
<dbReference type="Proteomes" id="UP001500456">
    <property type="component" value="Unassembled WGS sequence"/>
</dbReference>
<dbReference type="InterPro" id="IPR020084">
    <property type="entry name" value="NUDIX_hydrolase_CS"/>
</dbReference>
<dbReference type="Gene3D" id="3.90.79.10">
    <property type="entry name" value="Nucleoside Triphosphate Pyrophosphohydrolase"/>
    <property type="match status" value="1"/>
</dbReference>
<reference evidence="7" key="1">
    <citation type="journal article" date="2019" name="Int. J. Syst. Evol. Microbiol.">
        <title>The Global Catalogue of Microorganisms (GCM) 10K type strain sequencing project: providing services to taxonomists for standard genome sequencing and annotation.</title>
        <authorList>
            <consortium name="The Broad Institute Genomics Platform"/>
            <consortium name="The Broad Institute Genome Sequencing Center for Infectious Disease"/>
            <person name="Wu L."/>
            <person name="Ma J."/>
        </authorList>
    </citation>
    <scope>NUCLEOTIDE SEQUENCE [LARGE SCALE GENOMIC DNA]</scope>
    <source>
        <strain evidence="7">JCM 16924</strain>
    </source>
</reference>
<dbReference type="SUPFAM" id="SSF55811">
    <property type="entry name" value="Nudix"/>
    <property type="match status" value="1"/>
</dbReference>
<dbReference type="PANTHER" id="PTHR43046">
    <property type="entry name" value="GDP-MANNOSE MANNOSYL HYDROLASE"/>
    <property type="match status" value="1"/>
</dbReference>
<comment type="cofactor">
    <cofactor evidence="1">
        <name>Mg(2+)</name>
        <dbReference type="ChEBI" id="CHEBI:18420"/>
    </cofactor>
</comment>
<feature type="domain" description="Nudix hydrolase" evidence="5">
    <location>
        <begin position="39"/>
        <end position="166"/>
    </location>
</feature>
<comment type="similarity">
    <text evidence="2 4">Belongs to the Nudix hydrolase family.</text>
</comment>
<accession>A0ABP7QXD0</accession>
<dbReference type="EMBL" id="BAAAZX010000005">
    <property type="protein sequence ID" value="GAA3989117.1"/>
    <property type="molecule type" value="Genomic_DNA"/>
</dbReference>
<dbReference type="InterPro" id="IPR000086">
    <property type="entry name" value="NUDIX_hydrolase_dom"/>
</dbReference>
<dbReference type="Pfam" id="PF00293">
    <property type="entry name" value="NUDIX"/>
    <property type="match status" value="1"/>
</dbReference>
<dbReference type="InterPro" id="IPR020476">
    <property type="entry name" value="Nudix_hydrolase"/>
</dbReference>
<protein>
    <submittedName>
        <fullName evidence="6">NUDIX hydrolase</fullName>
    </submittedName>
</protein>
<evidence type="ECO:0000256" key="2">
    <source>
        <dbReference type="ARBA" id="ARBA00005582"/>
    </source>
</evidence>
<dbReference type="RefSeq" id="WP_345563039.1">
    <property type="nucleotide sequence ID" value="NZ_BAAAZX010000005.1"/>
</dbReference>
<dbReference type="PRINTS" id="PR00502">
    <property type="entry name" value="NUDIXFAMILY"/>
</dbReference>
<proteinExistence type="inferred from homology"/>
<evidence type="ECO:0000313" key="7">
    <source>
        <dbReference type="Proteomes" id="UP001500456"/>
    </source>
</evidence>
<gene>
    <name evidence="6" type="ORF">GCM10022232_23420</name>
</gene>
<dbReference type="GO" id="GO:0016787">
    <property type="term" value="F:hydrolase activity"/>
    <property type="evidence" value="ECO:0007669"/>
    <property type="project" value="UniProtKB-KW"/>
</dbReference>
<dbReference type="CDD" id="cd03424">
    <property type="entry name" value="NUDIX_ADPRase_Nudt5_UGPPase_Nudt14"/>
    <property type="match status" value="1"/>
</dbReference>
<sequence>MEWKTHGERQIYTNPWVNLCLVDVQQPDGRRWEYHVVRLRHLAVATVVNDRQEVLMMWRHRFITDSWAWELPMGLVEEGESPEEAAAREVLEETGWRPGPIKPLIYAEPANGITDSQHHVFRADGATYDGPPTEKNESDRIEWIPLSEVRGMIDRREIVSSGSLVGLLYLLMDEAIR</sequence>
<comment type="caution">
    <text evidence="6">The sequence shown here is derived from an EMBL/GenBank/DDBJ whole genome shotgun (WGS) entry which is preliminary data.</text>
</comment>
<keyword evidence="3 4" id="KW-0378">Hydrolase</keyword>
<evidence type="ECO:0000256" key="4">
    <source>
        <dbReference type="RuleBase" id="RU003476"/>
    </source>
</evidence>
<evidence type="ECO:0000313" key="6">
    <source>
        <dbReference type="EMBL" id="GAA3989117.1"/>
    </source>
</evidence>
<evidence type="ECO:0000256" key="3">
    <source>
        <dbReference type="ARBA" id="ARBA00022801"/>
    </source>
</evidence>
<organism evidence="6 7">
    <name type="scientific">Streptomyces plumbiresistens</name>
    <dbReference type="NCBI Taxonomy" id="511811"/>
    <lineage>
        <taxon>Bacteria</taxon>
        <taxon>Bacillati</taxon>
        <taxon>Actinomycetota</taxon>
        <taxon>Actinomycetes</taxon>
        <taxon>Kitasatosporales</taxon>
        <taxon>Streptomycetaceae</taxon>
        <taxon>Streptomyces</taxon>
    </lineage>
</organism>